<keyword evidence="2" id="KW-0732">Signal</keyword>
<dbReference type="EMBL" id="FNBH01000002">
    <property type="protein sequence ID" value="SDF75463.1"/>
    <property type="molecule type" value="Genomic_DNA"/>
</dbReference>
<dbReference type="RefSeq" id="WP_221405581.1">
    <property type="nucleotide sequence ID" value="NZ_FNBH01000002.1"/>
</dbReference>
<dbReference type="InterPro" id="IPR019847">
    <property type="entry name" value="Gliding_motility_assoc_GldN"/>
</dbReference>
<keyword evidence="4" id="KW-1185">Reference proteome</keyword>
<evidence type="ECO:0000256" key="1">
    <source>
        <dbReference type="SAM" id="MobiDB-lite"/>
    </source>
</evidence>
<dbReference type="AlphaFoldDB" id="A0A1G7NN93"/>
<gene>
    <name evidence="3" type="ORF">SAMN05421825_2033</name>
</gene>
<sequence length="413" mass="45956">MKKIIYSLICLSSTIAYAQNSILNASSPQTFREEREIKKDSIASPLKYGFIEDKDILRSMVVWEIIDMNDKINQPFYHNSDGLVSQNKSLYQVLLDAVNNGKIKEVYSGDDFTARLTPEQIVTATSAVQVADYFSQTLNENKIEDGTANNLKKYFNSIINSTDADISALKAFYGTRLEDILLVNDGSTPTATEETPVETTTTTKKGKKKKVTKKTAAKPVSIPPGTVLVKLDGSWYKINRNDISANVDKIVTGTEKVKALKLMGMWYVDKRDSQLRYRLLGIAAMGEDPNAAKLRASQAQALAEAGQPVDNSTMSGSAADLIDLFWIYYPDARQVLTTNFIFNAKNSTSDITFDDVLNQRRFSSIIYKSDNGLGKGGSGVIDEYIPNDADGQIEESDRIKAQILQMENDMWNY</sequence>
<dbReference type="NCBIfam" id="TIGR03523">
    <property type="entry name" value="GldN"/>
    <property type="match status" value="1"/>
</dbReference>
<protein>
    <submittedName>
        <fullName evidence="3">Gliding motility associated protien GldN</fullName>
    </submittedName>
</protein>
<evidence type="ECO:0000256" key="2">
    <source>
        <dbReference type="SAM" id="SignalP"/>
    </source>
</evidence>
<dbReference type="Proteomes" id="UP000199203">
    <property type="component" value="Unassembled WGS sequence"/>
</dbReference>
<evidence type="ECO:0000313" key="3">
    <source>
        <dbReference type="EMBL" id="SDF75463.1"/>
    </source>
</evidence>
<name>A0A1G7NN93_9FLAO</name>
<evidence type="ECO:0000313" key="4">
    <source>
        <dbReference type="Proteomes" id="UP000199203"/>
    </source>
</evidence>
<feature type="chain" id="PRO_5011551739" evidence="2">
    <location>
        <begin position="19"/>
        <end position="413"/>
    </location>
</feature>
<organism evidence="3 4">
    <name type="scientific">Epilithonimonas hungarica</name>
    <dbReference type="NCBI Taxonomy" id="454006"/>
    <lineage>
        <taxon>Bacteria</taxon>
        <taxon>Pseudomonadati</taxon>
        <taxon>Bacteroidota</taxon>
        <taxon>Flavobacteriia</taxon>
        <taxon>Flavobacteriales</taxon>
        <taxon>Weeksellaceae</taxon>
        <taxon>Chryseobacterium group</taxon>
        <taxon>Epilithonimonas</taxon>
    </lineage>
</organism>
<feature type="compositionally biased region" description="Low complexity" evidence="1">
    <location>
        <begin position="188"/>
        <end position="203"/>
    </location>
</feature>
<accession>A0A1G7NN93</accession>
<reference evidence="4" key="1">
    <citation type="submission" date="2016-10" db="EMBL/GenBank/DDBJ databases">
        <authorList>
            <person name="Varghese N."/>
            <person name="Submissions S."/>
        </authorList>
    </citation>
    <scope>NUCLEOTIDE SEQUENCE [LARGE SCALE GENOMIC DNA]</scope>
    <source>
        <strain evidence="4">DSM 19684</strain>
    </source>
</reference>
<dbReference type="Pfam" id="PF19841">
    <property type="entry name" value="GldN"/>
    <property type="match status" value="1"/>
</dbReference>
<proteinExistence type="predicted"/>
<dbReference type="STRING" id="454006.SAMN05421825_2033"/>
<feature type="region of interest" description="Disordered" evidence="1">
    <location>
        <begin position="188"/>
        <end position="210"/>
    </location>
</feature>
<feature type="signal peptide" evidence="2">
    <location>
        <begin position="1"/>
        <end position="18"/>
    </location>
</feature>